<evidence type="ECO:0000256" key="1">
    <source>
        <dbReference type="ARBA" id="ARBA00022860"/>
    </source>
</evidence>
<evidence type="ECO:0000256" key="2">
    <source>
        <dbReference type="ARBA" id="ARBA00024341"/>
    </source>
</evidence>
<proteinExistence type="inferred from homology"/>
<dbReference type="SMART" id="SM00015">
    <property type="entry name" value="IQ"/>
    <property type="match status" value="2"/>
</dbReference>
<comment type="caution">
    <text evidence="6">The sequence shown here is derived from an EMBL/GenBank/DDBJ whole genome shotgun (WGS) entry which is preliminary data.</text>
</comment>
<comment type="subunit">
    <text evidence="3">Binds to multiple calmodulin (CaM) in the presence of Ca(2+) and CaM-like proteins.</text>
</comment>
<dbReference type="Proteomes" id="UP001222027">
    <property type="component" value="Unassembled WGS sequence"/>
</dbReference>
<feature type="domain" description="DUF4005" evidence="5">
    <location>
        <begin position="318"/>
        <end position="370"/>
    </location>
</feature>
<dbReference type="PROSITE" id="PS50096">
    <property type="entry name" value="IQ"/>
    <property type="match status" value="2"/>
</dbReference>
<protein>
    <recommendedName>
        <fullName evidence="5">DUF4005 domain-containing protein</fullName>
    </recommendedName>
</protein>
<dbReference type="InterPro" id="IPR000048">
    <property type="entry name" value="IQ_motif_EF-hand-BS"/>
</dbReference>
<organism evidence="6 7">
    <name type="scientific">Ensete ventricosum</name>
    <name type="common">Abyssinian banana</name>
    <name type="synonym">Musa ensete</name>
    <dbReference type="NCBI Taxonomy" id="4639"/>
    <lineage>
        <taxon>Eukaryota</taxon>
        <taxon>Viridiplantae</taxon>
        <taxon>Streptophyta</taxon>
        <taxon>Embryophyta</taxon>
        <taxon>Tracheophyta</taxon>
        <taxon>Spermatophyta</taxon>
        <taxon>Magnoliopsida</taxon>
        <taxon>Liliopsida</taxon>
        <taxon>Zingiberales</taxon>
        <taxon>Musaceae</taxon>
        <taxon>Ensete</taxon>
    </lineage>
</organism>
<keyword evidence="1" id="KW-0112">Calmodulin-binding</keyword>
<dbReference type="InterPro" id="IPR025064">
    <property type="entry name" value="DUF4005"/>
</dbReference>
<dbReference type="PANTHER" id="PTHR32295:SF290">
    <property type="entry name" value="OS01G0190500 PROTEIN"/>
    <property type="match status" value="1"/>
</dbReference>
<evidence type="ECO:0000313" key="7">
    <source>
        <dbReference type="Proteomes" id="UP001222027"/>
    </source>
</evidence>
<dbReference type="AlphaFoldDB" id="A0AAV8RSW1"/>
<comment type="similarity">
    <text evidence="2">Belongs to the IQD family.</text>
</comment>
<name>A0AAV8RSW1_ENSVE</name>
<sequence>MGRATWWLRSLWGGSKDNKETKGSPGCGGEERAEKKRWSFRRSRDSGDVASGQNASMAAWLRSYAENEEEQSKHAIAVAAATAAAADAAVAAARAAVAMVRLTSRCSATTSFGSARLAAVKIQTVFRGYLARKALRALKGLVKLQALVRGYLVRKQAAASLHSIQALARSQATVRAQRPRDLLPDDRRFPPAEFRRRRSLERISDTRGEQLRLSTSLDTATLSRSPKIVEVDTCHPKLRSFCRAATSCATDPTDDLPLHAPSSPIACQIPTRISIPSRRNFQENNDWCVNGERWRLSATAQSTPRYMTAPGGDEAATPAKSVRGGEGGLRLYVNVSDSPKYMASTQSSKAKLRHLSALKHLPDAGTRKRQPLGEVNVEVKANLGGVGMLQKSCPQAQEAFSFKRAVVERLDRSSEPRKETEKEIYLQRMW</sequence>
<dbReference type="PANTHER" id="PTHR32295">
    <property type="entry name" value="IQ-DOMAIN 5-RELATED"/>
    <property type="match status" value="1"/>
</dbReference>
<dbReference type="GO" id="GO:0005516">
    <property type="term" value="F:calmodulin binding"/>
    <property type="evidence" value="ECO:0007669"/>
    <property type="project" value="UniProtKB-KW"/>
</dbReference>
<accession>A0AAV8RSW1</accession>
<gene>
    <name evidence="6" type="ORF">OPV22_006600</name>
</gene>
<dbReference type="Gene3D" id="1.20.5.190">
    <property type="match status" value="1"/>
</dbReference>
<dbReference type="CDD" id="cd23767">
    <property type="entry name" value="IQCD"/>
    <property type="match status" value="1"/>
</dbReference>
<reference evidence="6 7" key="1">
    <citation type="submission" date="2022-12" db="EMBL/GenBank/DDBJ databases">
        <title>Chromosome-scale assembly of the Ensete ventricosum genome.</title>
        <authorList>
            <person name="Dussert Y."/>
            <person name="Stocks J."/>
            <person name="Wendawek A."/>
            <person name="Woldeyes F."/>
            <person name="Nichols R.A."/>
            <person name="Borrell J.S."/>
        </authorList>
    </citation>
    <scope>NUCLEOTIDE SEQUENCE [LARGE SCALE GENOMIC DNA]</scope>
    <source>
        <strain evidence="7">cv. Maze</strain>
        <tissue evidence="6">Seeds</tissue>
    </source>
</reference>
<evidence type="ECO:0000256" key="3">
    <source>
        <dbReference type="ARBA" id="ARBA00024378"/>
    </source>
</evidence>
<evidence type="ECO:0000256" key="4">
    <source>
        <dbReference type="SAM" id="MobiDB-lite"/>
    </source>
</evidence>
<evidence type="ECO:0000259" key="5">
    <source>
        <dbReference type="Pfam" id="PF13178"/>
    </source>
</evidence>
<feature type="compositionally biased region" description="Basic and acidic residues" evidence="4">
    <location>
        <begin position="29"/>
        <end position="47"/>
    </location>
</feature>
<evidence type="ECO:0000313" key="6">
    <source>
        <dbReference type="EMBL" id="KAJ8505714.1"/>
    </source>
</evidence>
<dbReference type="Pfam" id="PF00612">
    <property type="entry name" value="IQ"/>
    <property type="match status" value="2"/>
</dbReference>
<keyword evidence="7" id="KW-1185">Reference proteome</keyword>
<dbReference type="Pfam" id="PF13178">
    <property type="entry name" value="DUF4005"/>
    <property type="match status" value="1"/>
</dbReference>
<dbReference type="EMBL" id="JAQQAF010000002">
    <property type="protein sequence ID" value="KAJ8505714.1"/>
    <property type="molecule type" value="Genomic_DNA"/>
</dbReference>
<feature type="region of interest" description="Disordered" evidence="4">
    <location>
        <begin position="13"/>
        <end position="51"/>
    </location>
</feature>